<evidence type="ECO:0000313" key="1">
    <source>
        <dbReference type="EMBL" id="KAK8893141.1"/>
    </source>
</evidence>
<accession>A0ABR2KQ13</accession>
<dbReference type="Proteomes" id="UP001470230">
    <property type="component" value="Unassembled WGS sequence"/>
</dbReference>
<name>A0ABR2KQ13_9EUKA</name>
<proteinExistence type="predicted"/>
<comment type="caution">
    <text evidence="1">The sequence shown here is derived from an EMBL/GenBank/DDBJ whole genome shotgun (WGS) entry which is preliminary data.</text>
</comment>
<dbReference type="EMBL" id="JAPFFF010000003">
    <property type="protein sequence ID" value="KAK8893141.1"/>
    <property type="molecule type" value="Genomic_DNA"/>
</dbReference>
<reference evidence="1 2" key="1">
    <citation type="submission" date="2024-04" db="EMBL/GenBank/DDBJ databases">
        <title>Tritrichomonas musculus Genome.</title>
        <authorList>
            <person name="Alves-Ferreira E."/>
            <person name="Grigg M."/>
            <person name="Lorenzi H."/>
            <person name="Galac M."/>
        </authorList>
    </citation>
    <scope>NUCLEOTIDE SEQUENCE [LARGE SCALE GENOMIC DNA]</scope>
    <source>
        <strain evidence="1 2">EAF2021</strain>
    </source>
</reference>
<sequence length="205" mass="23822">MKFDVNDFAYTCDTDALHKKIDSIFEQSHSNNESIAKIMNTYPTVDETNESLEQLKETMIDKENFYTSDKIILDSEGFISLDTTFNDSNDESIMTSKLLKAVNSYLNKKFVDFYDVIDDHDIWISEADEKYALKTDIPESVDLTNYATKSMIYDLQQLIEDDYISWDRLEAYCYEKADCDAKYALKSETETKLTQLDIMIVLLNN</sequence>
<organism evidence="1 2">
    <name type="scientific">Tritrichomonas musculus</name>
    <dbReference type="NCBI Taxonomy" id="1915356"/>
    <lineage>
        <taxon>Eukaryota</taxon>
        <taxon>Metamonada</taxon>
        <taxon>Parabasalia</taxon>
        <taxon>Tritrichomonadida</taxon>
        <taxon>Tritrichomonadidae</taxon>
        <taxon>Tritrichomonas</taxon>
    </lineage>
</organism>
<protein>
    <submittedName>
        <fullName evidence="1">Uncharacterized protein</fullName>
    </submittedName>
</protein>
<gene>
    <name evidence="1" type="ORF">M9Y10_021556</name>
</gene>
<evidence type="ECO:0000313" key="2">
    <source>
        <dbReference type="Proteomes" id="UP001470230"/>
    </source>
</evidence>
<keyword evidence="2" id="KW-1185">Reference proteome</keyword>